<protein>
    <submittedName>
        <fullName evidence="1">Uncharacterized protein</fullName>
    </submittedName>
</protein>
<sequence length="169" mass="20031">MNDDRRKKIELLKRKNKVKNDVKFLTEFYADIEIVEFLTNDELNKMFAFDKKEDVRNYNLEFSYSPSENETVKSDLSDLIEDSFLFKPYDLSDQTYCLTHKTEFNKIFERTFIENNIPTLIYTSDGEISIVVSKEVVDYELKDGIKTQKEWWNIIVGGIKGIKQIINKK</sequence>
<keyword evidence="2" id="KW-1185">Reference proteome</keyword>
<dbReference type="EMBL" id="CP068439">
    <property type="protein sequence ID" value="QQX75612.1"/>
    <property type="molecule type" value="Genomic_DNA"/>
</dbReference>
<name>A0ABX7DP95_9FLAO</name>
<evidence type="ECO:0000313" key="1">
    <source>
        <dbReference type="EMBL" id="QQX75612.1"/>
    </source>
</evidence>
<proteinExistence type="predicted"/>
<dbReference type="Proteomes" id="UP000629420">
    <property type="component" value="Chromosome"/>
</dbReference>
<reference evidence="1 2" key="1">
    <citation type="submission" date="2021-01" db="EMBL/GenBank/DDBJ databases">
        <title>Aequorivita sp. strain KX20305, a bacterium isolated from the sediment collected at a cold seep field in South China Sea.</title>
        <authorList>
            <person name="Zhang H."/>
            <person name="Li C."/>
        </authorList>
    </citation>
    <scope>NUCLEOTIDE SEQUENCE [LARGE SCALE GENOMIC DNA]</scope>
    <source>
        <strain evidence="1 2">KX20305</strain>
    </source>
</reference>
<evidence type="ECO:0000313" key="2">
    <source>
        <dbReference type="Proteomes" id="UP000629420"/>
    </source>
</evidence>
<organism evidence="1 2">
    <name type="scientific">Aequorivita iocasae</name>
    <dbReference type="NCBI Taxonomy" id="2803865"/>
    <lineage>
        <taxon>Bacteria</taxon>
        <taxon>Pseudomonadati</taxon>
        <taxon>Bacteroidota</taxon>
        <taxon>Flavobacteriia</taxon>
        <taxon>Flavobacteriales</taxon>
        <taxon>Flavobacteriaceae</taxon>
        <taxon>Aequorivita</taxon>
    </lineage>
</organism>
<accession>A0ABX7DP95</accession>
<dbReference type="RefSeq" id="WP_202335426.1">
    <property type="nucleotide sequence ID" value="NZ_CP068439.1"/>
</dbReference>
<gene>
    <name evidence="1" type="ORF">JK629_09675</name>
</gene>